<proteinExistence type="predicted"/>
<evidence type="ECO:0000313" key="2">
    <source>
        <dbReference type="EMBL" id="GJD50200.1"/>
    </source>
</evidence>
<organism evidence="2 3">
    <name type="scientific">Methylobacterium crusticola</name>
    <dbReference type="NCBI Taxonomy" id="1697972"/>
    <lineage>
        <taxon>Bacteria</taxon>
        <taxon>Pseudomonadati</taxon>
        <taxon>Pseudomonadota</taxon>
        <taxon>Alphaproteobacteria</taxon>
        <taxon>Hyphomicrobiales</taxon>
        <taxon>Methylobacteriaceae</taxon>
        <taxon>Methylobacterium</taxon>
    </lineage>
</organism>
<dbReference type="InterPro" id="IPR054189">
    <property type="entry name" value="DUF6894"/>
</dbReference>
<dbReference type="EMBL" id="BPQH01000008">
    <property type="protein sequence ID" value="GJD50200.1"/>
    <property type="molecule type" value="Genomic_DNA"/>
</dbReference>
<dbReference type="Proteomes" id="UP001055167">
    <property type="component" value="Unassembled WGS sequence"/>
</dbReference>
<evidence type="ECO:0000259" key="1">
    <source>
        <dbReference type="Pfam" id="PF21834"/>
    </source>
</evidence>
<sequence length="85" mass="9508">MPRYFFNTHIGDDVITDLNGEELRDPDHAWEASRAIIRAMMSDPKNQARLMAASLVVTDESGEVVLEYPFAEALALPQDTDPPPH</sequence>
<name>A0ABQ4QZQ9_9HYPH</name>
<accession>A0ABQ4QZQ9</accession>
<keyword evidence="3" id="KW-1185">Reference proteome</keyword>
<reference evidence="2" key="2">
    <citation type="submission" date="2021-08" db="EMBL/GenBank/DDBJ databases">
        <authorList>
            <person name="Tani A."/>
            <person name="Ola A."/>
            <person name="Ogura Y."/>
            <person name="Katsura K."/>
            <person name="Hayashi T."/>
        </authorList>
    </citation>
    <scope>NUCLEOTIDE SEQUENCE</scope>
    <source>
        <strain evidence="2">KCTC 52305</strain>
    </source>
</reference>
<comment type="caution">
    <text evidence="2">The sequence shown here is derived from an EMBL/GenBank/DDBJ whole genome shotgun (WGS) entry which is preliminary data.</text>
</comment>
<reference evidence="2" key="1">
    <citation type="journal article" date="2021" name="Front. Microbiol.">
        <title>Comprehensive Comparative Genomics and Phenotyping of Methylobacterium Species.</title>
        <authorList>
            <person name="Alessa O."/>
            <person name="Ogura Y."/>
            <person name="Fujitani Y."/>
            <person name="Takami H."/>
            <person name="Hayashi T."/>
            <person name="Sahin N."/>
            <person name="Tani A."/>
        </authorList>
    </citation>
    <scope>NUCLEOTIDE SEQUENCE</scope>
    <source>
        <strain evidence="2">KCTC 52305</strain>
    </source>
</reference>
<gene>
    <name evidence="2" type="ORF">OPKNFCMD_2937</name>
</gene>
<dbReference type="Pfam" id="PF21834">
    <property type="entry name" value="DUF6894"/>
    <property type="match status" value="1"/>
</dbReference>
<dbReference type="RefSeq" id="WP_128561854.1">
    <property type="nucleotide sequence ID" value="NZ_BPQH01000008.1"/>
</dbReference>
<protein>
    <recommendedName>
        <fullName evidence="1">DUF6894 domain-containing protein</fullName>
    </recommendedName>
</protein>
<feature type="domain" description="DUF6894" evidence="1">
    <location>
        <begin position="3"/>
        <end position="71"/>
    </location>
</feature>
<evidence type="ECO:0000313" key="3">
    <source>
        <dbReference type="Proteomes" id="UP001055167"/>
    </source>
</evidence>